<accession>A0A8H6FMZ8</accession>
<organism evidence="5 6">
    <name type="scientific">Letharia columbiana</name>
    <dbReference type="NCBI Taxonomy" id="112416"/>
    <lineage>
        <taxon>Eukaryota</taxon>
        <taxon>Fungi</taxon>
        <taxon>Dikarya</taxon>
        <taxon>Ascomycota</taxon>
        <taxon>Pezizomycotina</taxon>
        <taxon>Lecanoromycetes</taxon>
        <taxon>OSLEUM clade</taxon>
        <taxon>Lecanoromycetidae</taxon>
        <taxon>Lecanorales</taxon>
        <taxon>Lecanorineae</taxon>
        <taxon>Parmeliaceae</taxon>
        <taxon>Letharia</taxon>
    </lineage>
</organism>
<dbReference type="PRINTS" id="PR01415">
    <property type="entry name" value="ANKYRIN"/>
</dbReference>
<keyword evidence="1" id="KW-0677">Repeat</keyword>
<dbReference type="Pfam" id="PF22939">
    <property type="entry name" value="WHD_GPIID"/>
    <property type="match status" value="1"/>
</dbReference>
<feature type="repeat" description="ANK" evidence="2">
    <location>
        <begin position="531"/>
        <end position="563"/>
    </location>
</feature>
<evidence type="ECO:0000259" key="4">
    <source>
        <dbReference type="Pfam" id="PF24883"/>
    </source>
</evidence>
<reference evidence="5 6" key="1">
    <citation type="journal article" date="2020" name="Genomics">
        <title>Complete, high-quality genomes from long-read metagenomic sequencing of two wolf lichen thalli reveals enigmatic genome architecture.</title>
        <authorList>
            <person name="McKenzie S.K."/>
            <person name="Walston R.F."/>
            <person name="Allen J.L."/>
        </authorList>
    </citation>
    <scope>NUCLEOTIDE SEQUENCE [LARGE SCALE GENOMIC DNA]</scope>
    <source>
        <strain evidence="5">WasteWater2</strain>
    </source>
</reference>
<dbReference type="InterPro" id="IPR027417">
    <property type="entry name" value="P-loop_NTPase"/>
</dbReference>
<protein>
    <recommendedName>
        <fullName evidence="7">Ankyrin repeat protein</fullName>
    </recommendedName>
</protein>
<dbReference type="Gene3D" id="3.40.50.300">
    <property type="entry name" value="P-loop containing nucleotide triphosphate hydrolases"/>
    <property type="match status" value="1"/>
</dbReference>
<dbReference type="InterPro" id="IPR036770">
    <property type="entry name" value="Ankyrin_rpt-contain_sf"/>
</dbReference>
<evidence type="ECO:0000256" key="1">
    <source>
        <dbReference type="ARBA" id="ARBA00022737"/>
    </source>
</evidence>
<dbReference type="RefSeq" id="XP_037160865.1">
    <property type="nucleotide sequence ID" value="XM_037312279.1"/>
</dbReference>
<gene>
    <name evidence="5" type="ORF">HO173_010394</name>
</gene>
<dbReference type="PROSITE" id="PS50297">
    <property type="entry name" value="ANK_REP_REGION"/>
    <property type="match status" value="3"/>
</dbReference>
<proteinExistence type="predicted"/>
<dbReference type="OrthoDB" id="195446at2759"/>
<feature type="domain" description="Nephrocystin 3-like N-terminal" evidence="4">
    <location>
        <begin position="7"/>
        <end position="132"/>
    </location>
</feature>
<feature type="domain" description="GPI inositol-deacylase winged helix" evidence="3">
    <location>
        <begin position="246"/>
        <end position="328"/>
    </location>
</feature>
<evidence type="ECO:0000313" key="5">
    <source>
        <dbReference type="EMBL" id="KAF6231433.1"/>
    </source>
</evidence>
<evidence type="ECO:0000313" key="6">
    <source>
        <dbReference type="Proteomes" id="UP000578531"/>
    </source>
</evidence>
<dbReference type="AlphaFoldDB" id="A0A8H6FMZ8"/>
<keyword evidence="2" id="KW-0040">ANK repeat</keyword>
<dbReference type="GeneID" id="59292040"/>
<evidence type="ECO:0000259" key="3">
    <source>
        <dbReference type="Pfam" id="PF22939"/>
    </source>
</evidence>
<dbReference type="Pfam" id="PF00023">
    <property type="entry name" value="Ank"/>
    <property type="match status" value="1"/>
</dbReference>
<dbReference type="Pfam" id="PF12796">
    <property type="entry name" value="Ank_2"/>
    <property type="match status" value="3"/>
</dbReference>
<dbReference type="Gene3D" id="1.25.40.20">
    <property type="entry name" value="Ankyrin repeat-containing domain"/>
    <property type="match status" value="1"/>
</dbReference>
<evidence type="ECO:0000256" key="2">
    <source>
        <dbReference type="PROSITE-ProRule" id="PRU00023"/>
    </source>
</evidence>
<dbReference type="SUPFAM" id="SSF48403">
    <property type="entry name" value="Ankyrin repeat"/>
    <property type="match status" value="1"/>
</dbReference>
<keyword evidence="6" id="KW-1185">Reference proteome</keyword>
<dbReference type="EMBL" id="JACCJC010000057">
    <property type="protein sequence ID" value="KAF6231433.1"/>
    <property type="molecule type" value="Genomic_DNA"/>
</dbReference>
<dbReference type="PANTHER" id="PTHR10039:SF15">
    <property type="entry name" value="NACHT DOMAIN-CONTAINING PROTEIN"/>
    <property type="match status" value="1"/>
</dbReference>
<dbReference type="Proteomes" id="UP000578531">
    <property type="component" value="Unassembled WGS sequence"/>
</dbReference>
<dbReference type="PROSITE" id="PS50088">
    <property type="entry name" value="ANK_REPEAT"/>
    <property type="match status" value="3"/>
</dbReference>
<evidence type="ECO:0008006" key="7">
    <source>
        <dbReference type="Google" id="ProtNLM"/>
    </source>
</evidence>
<dbReference type="SMART" id="SM00248">
    <property type="entry name" value="ANK"/>
    <property type="match status" value="7"/>
</dbReference>
<dbReference type="InterPro" id="IPR002110">
    <property type="entry name" value="Ankyrin_rpt"/>
</dbReference>
<feature type="repeat" description="ANK" evidence="2">
    <location>
        <begin position="667"/>
        <end position="701"/>
    </location>
</feature>
<comment type="caution">
    <text evidence="5">The sequence shown here is derived from an EMBL/GenBank/DDBJ whole genome shotgun (WGS) entry which is preliminary data.</text>
</comment>
<dbReference type="InterPro" id="IPR056884">
    <property type="entry name" value="NPHP3-like_N"/>
</dbReference>
<dbReference type="InterPro" id="IPR054471">
    <property type="entry name" value="GPIID_WHD"/>
</dbReference>
<dbReference type="Pfam" id="PF24883">
    <property type="entry name" value="NPHP3_N"/>
    <property type="match status" value="1"/>
</dbReference>
<dbReference type="PANTHER" id="PTHR10039">
    <property type="entry name" value="AMELOGENIN"/>
    <property type="match status" value="1"/>
</dbReference>
<feature type="repeat" description="ANK" evidence="2">
    <location>
        <begin position="598"/>
        <end position="630"/>
    </location>
</feature>
<sequence length="760" mass="85187">MVPRRPSVVIDHLLNNYACEDTKVAYVYCDYKDQAVQTASNLVACLARQVIGRPTALPQQLEELYRKLEQQKRRPSLDELKKLLVSLCNLYERTYILVDALDECEANRERRLLLPVLEVLPNTSTRLFVTSRPNNEDISQSFRKAPQITIAAPVLDLHRYIMERIEERRDSVTKLTPELKEKITSTVSGAASGMFLLAALQIDRILAIRTVKGIKLALTSMPRELYELYRQTLERIQKQAGDDGVLGMRILSWITHAKRPLSVDELRYGLAVEYNDDDDDEGKLKNFDEENLLSPGSLVDVCAGLVVIDSTSQIIRLVHFTTQEYFDKTRLHLFKDAELDISRACLSYLSYDFGKEFLSLRIALQSHPFLNYASHHWFSHARRVILAEDPSPMVLKVVARFKSSDSISISTDLLCMLAMPYFRFRRFKDCETRKRFPLEVASYLGLEELVTVLLDHSTGSCPGMDTSLVIAAMGGDYNIRKLLLQYGVQVSSTRKPGGRYTALGDACWRGHLSVMKILIGHGAKINSPAWGTHPPLHAAAFVGDAITVDFLLMKGADVNARDCLGNTACHKATSCRSGIDIVKRLVDAHCDLKIANTFGQTALHCAVAVDNPIIVDFLLKEGADVNARGYNGRTACHEAAWSFRRSGVDIVKCLVDAHCDLEITDDAGKTALHYAAGSLYPDMIMIELLLDKGADASAKNKKGETARNVVEKRLTIGARDDLGPEYRKNDQQLLQRMLQLEQNASPLLLQTTFESRDCFL</sequence>
<name>A0A8H6FMZ8_9LECA</name>